<feature type="domain" description="DUF6161" evidence="3">
    <location>
        <begin position="197"/>
        <end position="414"/>
    </location>
</feature>
<dbReference type="GeneID" id="93288070"/>
<dbReference type="AlphaFoldDB" id="C5NVI4"/>
<reference evidence="4" key="1">
    <citation type="submission" date="2009-01" db="EMBL/GenBank/DDBJ databases">
        <authorList>
            <person name="Fulton L."/>
            <person name="Clifton S."/>
            <person name="Chinwalla A.T."/>
            <person name="Mitreva M."/>
            <person name="Sodergren E."/>
            <person name="Weinstock G."/>
            <person name="Clifton S."/>
            <person name="Dooling D.J."/>
            <person name="Fulton B."/>
            <person name="Minx P."/>
            <person name="Pepin K.H."/>
            <person name="Johnson M."/>
            <person name="Bhonagiri V."/>
            <person name="Nash W.E."/>
            <person name="Mardis E.R."/>
            <person name="Wilson R.K."/>
        </authorList>
    </citation>
    <scope>NUCLEOTIDE SEQUENCE [LARGE SCALE GENOMIC DNA]</scope>
    <source>
        <strain evidence="4">ATCC 10379</strain>
    </source>
</reference>
<keyword evidence="2" id="KW-0812">Transmembrane</keyword>
<evidence type="ECO:0000313" key="4">
    <source>
        <dbReference type="EMBL" id="EER68717.1"/>
    </source>
</evidence>
<name>C5NVI4_9BACL</name>
<dbReference type="Proteomes" id="UP000006004">
    <property type="component" value="Unassembled WGS sequence"/>
</dbReference>
<keyword evidence="5" id="KW-1185">Reference proteome</keyword>
<gene>
    <name evidence="4" type="ORF">GEMHA0001_0898</name>
</gene>
<evidence type="ECO:0000256" key="2">
    <source>
        <dbReference type="SAM" id="Phobius"/>
    </source>
</evidence>
<dbReference type="eggNOG" id="ENOG5030FBH">
    <property type="taxonomic scope" value="Bacteria"/>
</dbReference>
<accession>C5NVI4</accession>
<organism evidence="4 5">
    <name type="scientific">Gemella haemolysans ATCC 10379</name>
    <dbReference type="NCBI Taxonomy" id="546270"/>
    <lineage>
        <taxon>Bacteria</taxon>
        <taxon>Bacillati</taxon>
        <taxon>Bacillota</taxon>
        <taxon>Bacilli</taxon>
        <taxon>Bacillales</taxon>
        <taxon>Gemellaceae</taxon>
        <taxon>Gemella</taxon>
    </lineage>
</organism>
<comment type="caution">
    <text evidence="4">The sequence shown here is derived from an EMBL/GenBank/DDBJ whole genome shotgun (WGS) entry which is preliminary data.</text>
</comment>
<evidence type="ECO:0000259" key="3">
    <source>
        <dbReference type="Pfam" id="PF19658"/>
    </source>
</evidence>
<reference evidence="4" key="2">
    <citation type="submission" date="2009-06" db="EMBL/GenBank/DDBJ databases">
        <authorList>
            <person name="Sebastian Y."/>
            <person name="Madupu R."/>
            <person name="Durkin A.S."/>
            <person name="Torralba M."/>
            <person name="Methe B."/>
            <person name="Sutton G.G."/>
            <person name="Strausberg R.L."/>
            <person name="Nelson K.E."/>
        </authorList>
    </citation>
    <scope>NUCLEOTIDE SEQUENCE [LARGE SCALE GENOMIC DNA]</scope>
    <source>
        <strain evidence="4">ATCC 10379</strain>
    </source>
</reference>
<feature type="transmembrane region" description="Helical" evidence="2">
    <location>
        <begin position="338"/>
        <end position="359"/>
    </location>
</feature>
<evidence type="ECO:0000256" key="1">
    <source>
        <dbReference type="SAM" id="Coils"/>
    </source>
</evidence>
<sequence length="429" mass="50766">MPKNNSSQISIFIDKYVKFKISNENYSIDYKDEEITFSELESIIESNLKYWEEKSLESEMCIEIRNIWNVWHESIKDLKNYLEEEDELTKEKLYTFIYNNITSSYKLLSEELRLYTLNIDSPTDKDSGIAMIRMFIDYYLNSWAEDDLSDAILNYVSIEKDKSQLGSYLNSRYNYNFIPALFVLNKEIRKEDLPFKDFQKEVVKPVSEKVEKIDSQINDKFKETTNLIEEKDKDIINLFDEHKNEIDEFKTKINEWRDDKEKQIETLEETYKSKLQLEAPETLWESRAAKYRIKSRWWMGGLLFFIIGLLVSSGYFVISIHDYLQGTVKEIPFISKSFIYVALISFLIYIIRIIIKIIVSSQHMSMEYEQKAALTRFYQALIQDGKEVDKEEKLIIFNALFRKTDTGLIKSDNSNDADALLSQFSKLGK</sequence>
<feature type="transmembrane region" description="Helical" evidence="2">
    <location>
        <begin position="297"/>
        <end position="318"/>
    </location>
</feature>
<keyword evidence="2" id="KW-1133">Transmembrane helix</keyword>
<feature type="coiled-coil region" evidence="1">
    <location>
        <begin position="239"/>
        <end position="277"/>
    </location>
</feature>
<evidence type="ECO:0000313" key="5">
    <source>
        <dbReference type="Proteomes" id="UP000006004"/>
    </source>
</evidence>
<keyword evidence="2" id="KW-0472">Membrane</keyword>
<protein>
    <recommendedName>
        <fullName evidence="3">DUF6161 domain-containing protein</fullName>
    </recommendedName>
</protein>
<dbReference type="InterPro" id="IPR046159">
    <property type="entry name" value="DUF6161"/>
</dbReference>
<dbReference type="Pfam" id="PF19658">
    <property type="entry name" value="DUF6161"/>
    <property type="match status" value="1"/>
</dbReference>
<dbReference type="OrthoDB" id="2235050at2"/>
<dbReference type="EMBL" id="ACDZ02000008">
    <property type="protein sequence ID" value="EER68717.1"/>
    <property type="molecule type" value="Genomic_DNA"/>
</dbReference>
<proteinExistence type="predicted"/>
<dbReference type="RefSeq" id="WP_003144333.1">
    <property type="nucleotide sequence ID" value="NZ_ACDZ02000008.1"/>
</dbReference>
<keyword evidence="1" id="KW-0175">Coiled coil</keyword>